<dbReference type="Gene3D" id="3.30.70.270">
    <property type="match status" value="1"/>
</dbReference>
<evidence type="ECO:0000259" key="2">
    <source>
        <dbReference type="Pfam" id="PF17919"/>
    </source>
</evidence>
<feature type="domain" description="Reverse transcriptase/retrotransposon-derived protein RNase H-like" evidence="2">
    <location>
        <begin position="341"/>
        <end position="414"/>
    </location>
</feature>
<accession>A0A6L2LMG5</accession>
<dbReference type="EMBL" id="BKCJ010004655">
    <property type="protein sequence ID" value="GEU62330.1"/>
    <property type="molecule type" value="Genomic_DNA"/>
</dbReference>
<name>A0A6L2LMG5_TANCI</name>
<dbReference type="PANTHER" id="PTHR34072">
    <property type="entry name" value="ENZYMATIC POLYPROTEIN-RELATED"/>
    <property type="match status" value="1"/>
</dbReference>
<dbReference type="Pfam" id="PF17919">
    <property type="entry name" value="RT_RNaseH_2"/>
    <property type="match status" value="1"/>
</dbReference>
<evidence type="ECO:0000256" key="1">
    <source>
        <dbReference type="SAM" id="MobiDB-lite"/>
    </source>
</evidence>
<dbReference type="PANTHER" id="PTHR34072:SF59">
    <property type="entry name" value="CCHC-TYPE INTEGRASE"/>
    <property type="match status" value="1"/>
</dbReference>
<feature type="region of interest" description="Disordered" evidence="1">
    <location>
        <begin position="711"/>
        <end position="744"/>
    </location>
</feature>
<proteinExistence type="predicted"/>
<evidence type="ECO:0000313" key="3">
    <source>
        <dbReference type="EMBL" id="GEU62330.1"/>
    </source>
</evidence>
<gene>
    <name evidence="3" type="ORF">Tci_034308</name>
</gene>
<dbReference type="SUPFAM" id="SSF56672">
    <property type="entry name" value="DNA/RNA polymerases"/>
    <property type="match status" value="1"/>
</dbReference>
<protein>
    <recommendedName>
        <fullName evidence="2">Reverse transcriptase/retrotransposon-derived protein RNase H-like domain-containing protein</fullName>
    </recommendedName>
</protein>
<feature type="compositionally biased region" description="Basic and acidic residues" evidence="1">
    <location>
        <begin position="711"/>
        <end position="737"/>
    </location>
</feature>
<dbReference type="InterPro" id="IPR041577">
    <property type="entry name" value="RT_RNaseH_2"/>
</dbReference>
<comment type="caution">
    <text evidence="3">The sequence shown here is derived from an EMBL/GenBank/DDBJ whole genome shotgun (WGS) entry which is preliminary data.</text>
</comment>
<organism evidence="3">
    <name type="scientific">Tanacetum cinerariifolium</name>
    <name type="common">Dalmatian daisy</name>
    <name type="synonym">Chrysanthemum cinerariifolium</name>
    <dbReference type="NCBI Taxonomy" id="118510"/>
    <lineage>
        <taxon>Eukaryota</taxon>
        <taxon>Viridiplantae</taxon>
        <taxon>Streptophyta</taxon>
        <taxon>Embryophyta</taxon>
        <taxon>Tracheophyta</taxon>
        <taxon>Spermatophyta</taxon>
        <taxon>Magnoliopsida</taxon>
        <taxon>eudicotyledons</taxon>
        <taxon>Gunneridae</taxon>
        <taxon>Pentapetalae</taxon>
        <taxon>asterids</taxon>
        <taxon>campanulids</taxon>
        <taxon>Asterales</taxon>
        <taxon>Asteraceae</taxon>
        <taxon>Asteroideae</taxon>
        <taxon>Anthemideae</taxon>
        <taxon>Anthemidinae</taxon>
        <taxon>Tanacetum</taxon>
    </lineage>
</organism>
<reference evidence="3" key="1">
    <citation type="journal article" date="2019" name="Sci. Rep.">
        <title>Draft genome of Tanacetum cinerariifolium, the natural source of mosquito coil.</title>
        <authorList>
            <person name="Yamashiro T."/>
            <person name="Shiraishi A."/>
            <person name="Satake H."/>
            <person name="Nakayama K."/>
        </authorList>
    </citation>
    <scope>NUCLEOTIDE SEQUENCE</scope>
</reference>
<dbReference type="AlphaFoldDB" id="A0A6L2LMG5"/>
<dbReference type="InterPro" id="IPR043502">
    <property type="entry name" value="DNA/RNA_pol_sf"/>
</dbReference>
<sequence length="811" mass="92747">MVNVHHKGVLKALNSKGAELLASDAKHDDRDNRSSSSSEDLNFRGFMDEETKKEMATYHHFTACDVPKFDGVLGLIASTRWIAVVEGAFRTSNCKEKNKVNFPSNFFRNSAKMWWEGKVCEKDTSFEKKSEKDVLVVNKFLDVFLGDLLEKMVNVHHKGVLKALNSKGAELLASDAKHDDRDNRSSSSSEDLNFRGFMDEETKKEMATYHHFTACDVPKFDGVLGLIASTRWIAVVEGAFRTSNCKEKNKVNFPSNFFRNSAKMWWEGKVCEKDTSFEKKSEKDVLVVNKFLDVFLGDLLGLKVDPAKIKAMVNWQASKSVGEIRSFLGLAGYYRGFIQDFSKIASSLTKLTKKILLLCEGNEDEVVYSNASYTGLGCIFMQRGKVIAYASRQLKKHEENYLTHDLEFAVRRWLDLLKDYDYEIHDHPGSRELASTYVVLATTVKIETIQERLKAAPYRWKIYADNRRMPIEFNVEYFVLLKVSSWKGGYSLRIKENLARGSSGVDKVRRNMVNALHKEVLKDSTSKGVELSACDAKHEDRDNGFSSSSEDLNFRWFTNEDTNVLSSIIRKQELEVFKKGGIMNELRNEMATYHDFMACDVPKFDGVLDPIASTRWLASIEGAFRTCNLKEKNKVNFALNFIRDSAKMWWEAKVCKKEIDRIREEFQTLTQTSETVNEMWKKFNDLILYCPECHGNEKLKVGEPDLLRKKSKEAKETKRKLEFGDQDAKKPKQDHNRRSGGTQINTTCYKSNECPNQKVIKAKPLKSLKEEKAEMAEVSNTKARVYVMAAEEDMVVYEVVTGMILNMLIPS</sequence>
<dbReference type="InterPro" id="IPR043128">
    <property type="entry name" value="Rev_trsase/Diguanyl_cyclase"/>
</dbReference>